<name>A0A0K2VMT9_MESPL</name>
<dbReference type="AlphaFoldDB" id="A0A0K2VMT9"/>
<organism evidence="1 2">
    <name type="scientific">Mesorhizobium plurifarium</name>
    <dbReference type="NCBI Taxonomy" id="69974"/>
    <lineage>
        <taxon>Bacteria</taxon>
        <taxon>Pseudomonadati</taxon>
        <taxon>Pseudomonadota</taxon>
        <taxon>Alphaproteobacteria</taxon>
        <taxon>Hyphomicrobiales</taxon>
        <taxon>Phyllobacteriaceae</taxon>
        <taxon>Mesorhizobium</taxon>
    </lineage>
</organism>
<evidence type="ECO:0000313" key="1">
    <source>
        <dbReference type="EMBL" id="CDX49253.1"/>
    </source>
</evidence>
<accession>A0A0K2VMT9</accession>
<dbReference type="EMBL" id="CCND01000001">
    <property type="protein sequence ID" value="CDX49253.1"/>
    <property type="molecule type" value="Genomic_DNA"/>
</dbReference>
<protein>
    <submittedName>
        <fullName evidence="1">Uncharacterized protein</fullName>
    </submittedName>
</protein>
<reference evidence="2" key="1">
    <citation type="submission" date="2014-08" db="EMBL/GenBank/DDBJ databases">
        <authorList>
            <person name="Edwards T."/>
        </authorList>
    </citation>
    <scope>NUCLEOTIDE SEQUENCE [LARGE SCALE GENOMIC DNA]</scope>
</reference>
<evidence type="ECO:0000313" key="2">
    <source>
        <dbReference type="Proteomes" id="UP000182888"/>
    </source>
</evidence>
<proteinExistence type="predicted"/>
<gene>
    <name evidence="1" type="ORF">MPL1032_10283</name>
</gene>
<sequence>MTRMRAKMRITAVTPYPAEGDPSQETLQFCAVAKDGPYPSDGSDEDNSYAKFSPSGELKLTVANPALIGKYKQGDTFYVDFTPIG</sequence>
<dbReference type="Proteomes" id="UP000182888">
    <property type="component" value="Unassembled WGS sequence"/>
</dbReference>